<feature type="compositionally biased region" description="Acidic residues" evidence="2">
    <location>
        <begin position="499"/>
        <end position="508"/>
    </location>
</feature>
<feature type="domain" description="Timeless C-terminal" evidence="3">
    <location>
        <begin position="278"/>
        <end position="361"/>
    </location>
</feature>
<dbReference type="EMBL" id="SEYY01018695">
    <property type="protein sequence ID" value="KAB7499089.1"/>
    <property type="molecule type" value="Genomic_DNA"/>
</dbReference>
<sequence>MIPSNRSHVDAVKFAKFIFRKFLQTAEENKKVFMELLFWKSNKDALEIECGYGNSESDNPKRAPWTEEEEDELRRLYEEFKDVQTEDKDVADHITDNLINRSRTRRGVIKKLKEMYIISDVKELRKKTVKIKESKQWTEEQIAELKSLVDEFKDSVYPIQRILDHLSVKRPKNRVVDKIMELGLVENRKELQKKRTPAGNRKTKNAEDFLRANASSDDDDNDSDGNDEPVERRLETSIVDSDNSSDDDSNSVRTNVKSKERICQPALPTPGLINSRLTKVLDEGWREAVEWISNLLEETADERESDGDFEPVPLITVTSITGRAMEEEIFLDLLQVIGIRAPKNQEMFWRIPSNISIDGLRKRARYLKQGLSGELTDVPASQEEPLAEAVGTQETVYTDMNTKPIDFEQESNDEISKDEPIPDNSTEQTSRVLRNVENIFENQKTTSSVDNKKNKRKKKRILLDDDDENEERSLRLHLDTELTQEDEKERNKKRRIIMDDDDDEENEESLQLRLDTETMQELTPEAHTKSRIYDSEEDSDGEMVIKPRKKSSQLKAVLDDSDED</sequence>
<dbReference type="GO" id="GO:0003677">
    <property type="term" value="F:DNA binding"/>
    <property type="evidence" value="ECO:0007669"/>
    <property type="project" value="TreeGrafter"/>
</dbReference>
<feature type="region of interest" description="Disordered" evidence="2">
    <location>
        <begin position="409"/>
        <end position="429"/>
    </location>
</feature>
<dbReference type="GO" id="GO:0006281">
    <property type="term" value="P:DNA repair"/>
    <property type="evidence" value="ECO:0007669"/>
    <property type="project" value="TreeGrafter"/>
</dbReference>
<feature type="compositionally biased region" description="Basic and acidic residues" evidence="2">
    <location>
        <begin position="524"/>
        <end position="534"/>
    </location>
</feature>
<feature type="region of interest" description="Disordered" evidence="2">
    <location>
        <begin position="476"/>
        <end position="564"/>
    </location>
</feature>
<keyword evidence="5" id="KW-1185">Reference proteome</keyword>
<dbReference type="InterPro" id="IPR044998">
    <property type="entry name" value="Timeless"/>
</dbReference>
<dbReference type="InterPro" id="IPR007725">
    <property type="entry name" value="TIMELESS_C"/>
</dbReference>
<dbReference type="Pfam" id="PF26019">
    <property type="entry name" value="HTH_TIMELESS"/>
    <property type="match status" value="2"/>
</dbReference>
<evidence type="ECO:0000313" key="5">
    <source>
        <dbReference type="Proteomes" id="UP000326759"/>
    </source>
</evidence>
<comment type="similarity">
    <text evidence="1">Belongs to the timeless family.</text>
</comment>
<dbReference type="GO" id="GO:0000076">
    <property type="term" value="P:DNA replication checkpoint signaling"/>
    <property type="evidence" value="ECO:0007669"/>
    <property type="project" value="TreeGrafter"/>
</dbReference>
<dbReference type="GO" id="GO:0031298">
    <property type="term" value="C:replication fork protection complex"/>
    <property type="evidence" value="ECO:0007669"/>
    <property type="project" value="TreeGrafter"/>
</dbReference>
<dbReference type="OrthoDB" id="310853at2759"/>
<dbReference type="GO" id="GO:0043111">
    <property type="term" value="P:replication fork arrest"/>
    <property type="evidence" value="ECO:0007669"/>
    <property type="project" value="TreeGrafter"/>
</dbReference>
<gene>
    <name evidence="4" type="ORF">Anas_04443</name>
</gene>
<dbReference type="Proteomes" id="UP000326759">
    <property type="component" value="Unassembled WGS sequence"/>
</dbReference>
<proteinExistence type="inferred from homology"/>
<dbReference type="Pfam" id="PF05029">
    <property type="entry name" value="TIMELESS_C"/>
    <property type="match status" value="1"/>
</dbReference>
<dbReference type="AlphaFoldDB" id="A0A5N5SZF5"/>
<accession>A0A5N5SZF5</accession>
<evidence type="ECO:0000256" key="2">
    <source>
        <dbReference type="SAM" id="MobiDB-lite"/>
    </source>
</evidence>
<feature type="compositionally biased region" description="Acidic residues" evidence="2">
    <location>
        <begin position="216"/>
        <end position="228"/>
    </location>
</feature>
<name>A0A5N5SZF5_9CRUS</name>
<evidence type="ECO:0000259" key="3">
    <source>
        <dbReference type="Pfam" id="PF05029"/>
    </source>
</evidence>
<feature type="region of interest" description="Disordered" evidence="2">
    <location>
        <begin position="190"/>
        <end position="263"/>
    </location>
</feature>
<dbReference type="GO" id="GO:0009649">
    <property type="term" value="P:entrainment of circadian clock"/>
    <property type="evidence" value="ECO:0007669"/>
    <property type="project" value="TreeGrafter"/>
</dbReference>
<evidence type="ECO:0000313" key="4">
    <source>
        <dbReference type="EMBL" id="KAB7499089.1"/>
    </source>
</evidence>
<feature type="compositionally biased region" description="Basic and acidic residues" evidence="2">
    <location>
        <begin position="476"/>
        <end position="490"/>
    </location>
</feature>
<evidence type="ECO:0000256" key="1">
    <source>
        <dbReference type="ARBA" id="ARBA00008174"/>
    </source>
</evidence>
<dbReference type="PANTHER" id="PTHR22940">
    <property type="entry name" value="TIMEOUT/TIMELESS-2"/>
    <property type="match status" value="1"/>
</dbReference>
<comment type="caution">
    <text evidence="4">The sequence shown here is derived from an EMBL/GenBank/DDBJ whole genome shotgun (WGS) entry which is preliminary data.</text>
</comment>
<organism evidence="4 5">
    <name type="scientific">Armadillidium nasatum</name>
    <dbReference type="NCBI Taxonomy" id="96803"/>
    <lineage>
        <taxon>Eukaryota</taxon>
        <taxon>Metazoa</taxon>
        <taxon>Ecdysozoa</taxon>
        <taxon>Arthropoda</taxon>
        <taxon>Crustacea</taxon>
        <taxon>Multicrustacea</taxon>
        <taxon>Malacostraca</taxon>
        <taxon>Eumalacostraca</taxon>
        <taxon>Peracarida</taxon>
        <taxon>Isopoda</taxon>
        <taxon>Oniscidea</taxon>
        <taxon>Crinocheta</taxon>
        <taxon>Armadillidiidae</taxon>
        <taxon>Armadillidium</taxon>
    </lineage>
</organism>
<reference evidence="4 5" key="1">
    <citation type="journal article" date="2019" name="PLoS Biol.">
        <title>Sex chromosomes control vertical transmission of feminizing Wolbachia symbionts in an isopod.</title>
        <authorList>
            <person name="Becking T."/>
            <person name="Chebbi M.A."/>
            <person name="Giraud I."/>
            <person name="Moumen B."/>
            <person name="Laverre T."/>
            <person name="Caubet Y."/>
            <person name="Peccoud J."/>
            <person name="Gilbert C."/>
            <person name="Cordaux R."/>
        </authorList>
    </citation>
    <scope>NUCLEOTIDE SEQUENCE [LARGE SCALE GENOMIC DNA]</scope>
    <source>
        <strain evidence="4">ANa2</strain>
        <tissue evidence="4">Whole body excluding digestive tract and cuticle</tissue>
    </source>
</reference>
<protein>
    <recommendedName>
        <fullName evidence="3">Timeless C-terminal domain-containing protein</fullName>
    </recommendedName>
</protein>
<dbReference type="PANTHER" id="PTHR22940:SF4">
    <property type="entry name" value="PROTEIN TIMELESS HOMOLOG"/>
    <property type="match status" value="1"/>
</dbReference>